<sequence length="511" mass="53666">MVAAVVFLLLLHAALAWRLRTLSLVPTPDAATYLAVSRSVRALGYRSVYQLGAPRHVLYPPGWPTVLALLSLVAGERLDVVVALEVALSTATLALLFDVVRRAWSPTVALLVLAACAVNPLLLEYAGVALSEVPFMFLTTLCVWAAQRARAQPRYAPLAGAAAVAAMLVRSAGVAVVAALVVLWLVERRRRAAIGLVAVGGACATLWVAWVLSAPAPARQASYAADLQRGYARPAGVAAVAAPSLPARVLARVPRNAADYARQLPDALAFPRRVNGWTRHVPVQLLVLALAVAALAALFRRWAAAALVVACYAAVLLVWPWALPRFLVPALPLGMVAFVGGAWALGARLGRWRWIPAAAAAALVVVTAARADARAVRASAACDRAQPLGAPACHTPLTFAVLGALRWVADSTPRDAVVGARSGALVSWYAHRRTVPLRDAVAAADDAPAYVVVWRRGGARRPVLDDATPATCARLGLARAWGSDVQLFRVLPNGVAASDSAACRLLPGPGE</sequence>
<reference evidence="10 11" key="1">
    <citation type="journal article" date="2014" name="Genome Announc.">
        <title>Genome Sequence and Methylome of Soil Bacterium Gemmatirosa kalamazoonensis KBS708T, a Member of the Rarely Cultivated Gemmatimonadetes Phylum.</title>
        <authorList>
            <person name="Debruyn J.M."/>
            <person name="Radosevich M."/>
            <person name="Wommack K.E."/>
            <person name="Polson S.W."/>
            <person name="Hauser L.J."/>
            <person name="Fawaz M.N."/>
            <person name="Korlach J."/>
            <person name="Tsai Y.C."/>
        </authorList>
    </citation>
    <scope>NUCLEOTIDE SEQUENCE [LARGE SCALE GENOMIC DNA]</scope>
    <source>
        <strain evidence="10 11">KBS708</strain>
        <plasmid evidence="11">Plasmid 1</plasmid>
    </source>
</reference>
<dbReference type="GO" id="GO:0009103">
    <property type="term" value="P:lipopolysaccharide biosynthetic process"/>
    <property type="evidence" value="ECO:0007669"/>
    <property type="project" value="UniProtKB-ARBA"/>
</dbReference>
<dbReference type="EMBL" id="CP007129">
    <property type="protein sequence ID" value="AHG93036.1"/>
    <property type="molecule type" value="Genomic_DNA"/>
</dbReference>
<keyword evidence="10" id="KW-0614">Plasmid</keyword>
<feature type="transmembrane region" description="Helical" evidence="8">
    <location>
        <begin position="158"/>
        <end position="186"/>
    </location>
</feature>
<feature type="transmembrane region" description="Helical" evidence="8">
    <location>
        <begin position="330"/>
        <end position="346"/>
    </location>
</feature>
<geneLocation type="plasmid" evidence="10 11">
    <name>1</name>
</geneLocation>
<dbReference type="PANTHER" id="PTHR33908:SF11">
    <property type="entry name" value="MEMBRANE PROTEIN"/>
    <property type="match status" value="1"/>
</dbReference>
<feature type="transmembrane region" description="Helical" evidence="8">
    <location>
        <begin position="192"/>
        <end position="212"/>
    </location>
</feature>
<dbReference type="HOGENOM" id="CLU_532922_0_0_0"/>
<evidence type="ECO:0000256" key="7">
    <source>
        <dbReference type="ARBA" id="ARBA00023136"/>
    </source>
</evidence>
<keyword evidence="2" id="KW-1003">Cell membrane</keyword>
<feature type="domain" description="Glycosyltransferase RgtA/B/C/D-like" evidence="9">
    <location>
        <begin position="60"/>
        <end position="202"/>
    </location>
</feature>
<dbReference type="PATRIC" id="fig|861299.3.peg.5537"/>
<evidence type="ECO:0000256" key="6">
    <source>
        <dbReference type="ARBA" id="ARBA00022989"/>
    </source>
</evidence>
<dbReference type="AlphaFoldDB" id="W0RQP1"/>
<dbReference type="InterPro" id="IPR050297">
    <property type="entry name" value="LipidA_mod_glycosyltrf_83"/>
</dbReference>
<feature type="transmembrane region" description="Helical" evidence="8">
    <location>
        <begin position="305"/>
        <end position="323"/>
    </location>
</feature>
<protein>
    <recommendedName>
        <fullName evidence="9">Glycosyltransferase RgtA/B/C/D-like domain-containing protein</fullName>
    </recommendedName>
</protein>
<dbReference type="Proteomes" id="UP000019151">
    <property type="component" value="Plasmid 1"/>
</dbReference>
<dbReference type="RefSeq" id="WP_025414347.1">
    <property type="nucleotide sequence ID" value="NZ_CP007129.1"/>
</dbReference>
<comment type="subcellular location">
    <subcellularLocation>
        <location evidence="1">Cell membrane</location>
        <topology evidence="1">Multi-pass membrane protein</topology>
    </subcellularLocation>
</comment>
<keyword evidence="7 8" id="KW-0472">Membrane</keyword>
<evidence type="ECO:0000256" key="8">
    <source>
        <dbReference type="SAM" id="Phobius"/>
    </source>
</evidence>
<keyword evidence="3" id="KW-0328">Glycosyltransferase</keyword>
<dbReference type="KEGG" id="gba:J421_5501"/>
<evidence type="ECO:0000313" key="10">
    <source>
        <dbReference type="EMBL" id="AHG93036.1"/>
    </source>
</evidence>
<dbReference type="GO" id="GO:0005886">
    <property type="term" value="C:plasma membrane"/>
    <property type="evidence" value="ECO:0007669"/>
    <property type="project" value="UniProtKB-SubCell"/>
</dbReference>
<dbReference type="PANTHER" id="PTHR33908">
    <property type="entry name" value="MANNOSYLTRANSFERASE YKCB-RELATED"/>
    <property type="match status" value="1"/>
</dbReference>
<evidence type="ECO:0000256" key="2">
    <source>
        <dbReference type="ARBA" id="ARBA00022475"/>
    </source>
</evidence>
<keyword evidence="11" id="KW-1185">Reference proteome</keyword>
<gene>
    <name evidence="10" type="ORF">J421_5501</name>
</gene>
<keyword evidence="6 8" id="KW-1133">Transmembrane helix</keyword>
<accession>W0RQP1</accession>
<dbReference type="GO" id="GO:0016763">
    <property type="term" value="F:pentosyltransferase activity"/>
    <property type="evidence" value="ECO:0007669"/>
    <property type="project" value="TreeGrafter"/>
</dbReference>
<feature type="transmembrane region" description="Helical" evidence="8">
    <location>
        <begin position="80"/>
        <end position="97"/>
    </location>
</feature>
<evidence type="ECO:0000256" key="3">
    <source>
        <dbReference type="ARBA" id="ARBA00022676"/>
    </source>
</evidence>
<name>W0RQP1_9BACT</name>
<organism evidence="10 11">
    <name type="scientific">Gemmatirosa kalamazoonensis</name>
    <dbReference type="NCBI Taxonomy" id="861299"/>
    <lineage>
        <taxon>Bacteria</taxon>
        <taxon>Pseudomonadati</taxon>
        <taxon>Gemmatimonadota</taxon>
        <taxon>Gemmatimonadia</taxon>
        <taxon>Gemmatimonadales</taxon>
        <taxon>Gemmatimonadaceae</taxon>
        <taxon>Gemmatirosa</taxon>
    </lineage>
</organism>
<evidence type="ECO:0000259" key="9">
    <source>
        <dbReference type="Pfam" id="PF13231"/>
    </source>
</evidence>
<keyword evidence="5 8" id="KW-0812">Transmembrane</keyword>
<evidence type="ECO:0000313" key="11">
    <source>
        <dbReference type="Proteomes" id="UP000019151"/>
    </source>
</evidence>
<evidence type="ECO:0000256" key="4">
    <source>
        <dbReference type="ARBA" id="ARBA00022679"/>
    </source>
</evidence>
<dbReference type="InParanoid" id="W0RQP1"/>
<evidence type="ECO:0000256" key="5">
    <source>
        <dbReference type="ARBA" id="ARBA00022692"/>
    </source>
</evidence>
<proteinExistence type="predicted"/>
<feature type="transmembrane region" description="Helical" evidence="8">
    <location>
        <begin position="281"/>
        <end position="299"/>
    </location>
</feature>
<evidence type="ECO:0000256" key="1">
    <source>
        <dbReference type="ARBA" id="ARBA00004651"/>
    </source>
</evidence>
<feature type="transmembrane region" description="Helical" evidence="8">
    <location>
        <begin position="104"/>
        <end position="122"/>
    </location>
</feature>
<dbReference type="Pfam" id="PF13231">
    <property type="entry name" value="PMT_2"/>
    <property type="match status" value="1"/>
</dbReference>
<keyword evidence="4" id="KW-0808">Transferase</keyword>
<dbReference type="InterPro" id="IPR038731">
    <property type="entry name" value="RgtA/B/C-like"/>
</dbReference>